<feature type="compositionally biased region" description="Polar residues" evidence="1">
    <location>
        <begin position="1956"/>
        <end position="1973"/>
    </location>
</feature>
<feature type="compositionally biased region" description="Basic and acidic residues" evidence="1">
    <location>
        <begin position="516"/>
        <end position="541"/>
    </location>
</feature>
<feature type="region of interest" description="Disordered" evidence="1">
    <location>
        <begin position="662"/>
        <end position="798"/>
    </location>
</feature>
<dbReference type="eggNOG" id="ENOG502SI0Y">
    <property type="taxonomic scope" value="Eukaryota"/>
</dbReference>
<feature type="region of interest" description="Disordered" evidence="1">
    <location>
        <begin position="1751"/>
        <end position="1810"/>
    </location>
</feature>
<feature type="compositionally biased region" description="Basic and acidic residues" evidence="1">
    <location>
        <begin position="353"/>
        <end position="366"/>
    </location>
</feature>
<feature type="compositionally biased region" description="Polar residues" evidence="1">
    <location>
        <begin position="276"/>
        <end position="285"/>
    </location>
</feature>
<feature type="region of interest" description="Disordered" evidence="1">
    <location>
        <begin position="335"/>
        <end position="648"/>
    </location>
</feature>
<feature type="compositionally biased region" description="Polar residues" evidence="1">
    <location>
        <begin position="728"/>
        <end position="738"/>
    </location>
</feature>
<comment type="caution">
    <text evidence="2">The sequence shown here is derived from an EMBL/GenBank/DDBJ whole genome shotgun (WGS) entry which is preliminary data.</text>
</comment>
<feature type="compositionally biased region" description="Basic and acidic residues" evidence="1">
    <location>
        <begin position="550"/>
        <end position="562"/>
    </location>
</feature>
<feature type="compositionally biased region" description="Basic and acidic residues" evidence="1">
    <location>
        <begin position="174"/>
        <end position="219"/>
    </location>
</feature>
<feature type="region of interest" description="Disordered" evidence="1">
    <location>
        <begin position="137"/>
        <end position="322"/>
    </location>
</feature>
<feature type="region of interest" description="Disordered" evidence="1">
    <location>
        <begin position="1544"/>
        <end position="1572"/>
    </location>
</feature>
<evidence type="ECO:0000313" key="3">
    <source>
        <dbReference type="Proteomes" id="UP000054988"/>
    </source>
</evidence>
<feature type="compositionally biased region" description="Low complexity" evidence="1">
    <location>
        <begin position="881"/>
        <end position="894"/>
    </location>
</feature>
<name>A0A0W0F8L5_MONRR</name>
<protein>
    <submittedName>
        <fullName evidence="2">Uncharacterized protein</fullName>
    </submittedName>
</protein>
<feature type="compositionally biased region" description="Low complexity" evidence="1">
    <location>
        <begin position="1160"/>
        <end position="1172"/>
    </location>
</feature>
<feature type="compositionally biased region" description="Acidic residues" evidence="1">
    <location>
        <begin position="980"/>
        <end position="989"/>
    </location>
</feature>
<feature type="compositionally biased region" description="Polar residues" evidence="1">
    <location>
        <begin position="1"/>
        <end position="18"/>
    </location>
</feature>
<feature type="region of interest" description="Disordered" evidence="1">
    <location>
        <begin position="1235"/>
        <end position="1262"/>
    </location>
</feature>
<feature type="compositionally biased region" description="Polar residues" evidence="1">
    <location>
        <begin position="1250"/>
        <end position="1262"/>
    </location>
</feature>
<feature type="compositionally biased region" description="Basic and acidic residues" evidence="1">
    <location>
        <begin position="375"/>
        <end position="384"/>
    </location>
</feature>
<feature type="region of interest" description="Disordered" evidence="1">
    <location>
        <begin position="880"/>
        <end position="903"/>
    </location>
</feature>
<feature type="compositionally biased region" description="Basic and acidic residues" evidence="1">
    <location>
        <begin position="684"/>
        <end position="709"/>
    </location>
</feature>
<proteinExistence type="predicted"/>
<feature type="compositionally biased region" description="Polar residues" evidence="1">
    <location>
        <begin position="1549"/>
        <end position="1558"/>
    </location>
</feature>
<feature type="region of interest" description="Disordered" evidence="1">
    <location>
        <begin position="1899"/>
        <end position="2073"/>
    </location>
</feature>
<feature type="compositionally biased region" description="Polar residues" evidence="1">
    <location>
        <begin position="225"/>
        <end position="267"/>
    </location>
</feature>
<feature type="compositionally biased region" description="Basic residues" evidence="1">
    <location>
        <begin position="769"/>
        <end position="778"/>
    </location>
</feature>
<dbReference type="EMBL" id="LATX01002210">
    <property type="protein sequence ID" value="KTB32593.1"/>
    <property type="molecule type" value="Genomic_DNA"/>
</dbReference>
<dbReference type="Proteomes" id="UP000054988">
    <property type="component" value="Unassembled WGS sequence"/>
</dbReference>
<accession>A0A0W0F8L5</accession>
<feature type="region of interest" description="Disordered" evidence="1">
    <location>
        <begin position="1622"/>
        <end position="1655"/>
    </location>
</feature>
<evidence type="ECO:0000313" key="2">
    <source>
        <dbReference type="EMBL" id="KTB32593.1"/>
    </source>
</evidence>
<sequence length="2073" mass="224615">MHRNALLSSAASHTPSHQIHSDVPSIRLIAATPSAYGLSSEANTSINTSWSAVPSVPSPLAPRSENEPPRRKLVPKKSKLGLLGSSGNKDKDKERGKDLSDVIRRVGGSSSARRGFDIYVDPTDDPEMGEIIMVKKKKSRAGLDGLRWGSDGSPLEEVTNIPSAAPPVTNTTKVKSEGKEKWWTIGRGRKDSKEKEKQKEKEKEKVKARPDPPRSKTPEPFRSPPETQSRARFNSLDSGMLLTTASTISPGYSSRNNSTPQLLNTQDIAREDDRPSQQASYSRAGTPTLGGFLAPPGANVGLHPSGAPSGQNPNQNSIALRAMRSMRSLARIGSWAQLKNGSGPGEGGVEEVETTKEKGKKEDVKKKSTTKKRKENTDKPEKEKTKKVKEKSAKSKLSTIRNSSSSFEAGALTASPHPDAKTQSLGKKKRSILGLGLPSTMRLPSVRSGSTTSSIGAGANSGNNRLSVDSAVMLASRGRSGSNAASIISSGSSLRPLSTTSSISRASSGSSAGSVKWDEEGLETVKEQRRKEKESKRKSQESEVQGTRRTSRESRHSAEGRKRTPLSDVFPGVHDSAPESPAPSFMSREPPLVTVEEATSDGHSRVEDSPLITPSKKVRPRPVSEQMLMKSRPKPIHEEDGGDGVMSILSAATNDLEKLINHLDLEATPGTTPGTPESFHWQPPRRDSDPVPRLPSEDSPTKKTLRKDVTSISSLRPYGQSRSKEATISRSSTNSALIGQQIAPWPMLNAMFPPKDSPKKDSGDVPPLKVKKVSHKRTMSPPNIQIEATPPPTLRPLRPAKSRPVIDSMKPLGPPPSAALPPVTDSPLNLNLATIRAPSALTFGSRSSSRGANSSVSSMDAVVAAPPNPVFKPRTHARNRSSLLSSQMGSSQGSIPEEEYTTSRPLAPGAKRMLGMKGTMGGSDVSAYAMDDLDISDPDSDIPDELQHILAAQERDDTLSFRPPPTPSVESPPQVPHVEEEVDSASDPEPLDVPIFLANVTDDHDNHVELAEFTSEDEADTKRSFDFTGELNKLNESGASDRRSFVEQLENAFRTPAKVDLRYDFSMNGSLQVEVPPLPPLPQAVKAQSNMKSEESTSISMDVTDDSIMSTDAQASTTTNQTSSLEMESISVSRLLDHKEPTLLPGSDSLGSNINVAMDSPNPLKSSSSRGSRPSDGELNKSFKFGGAPKPSPEPKKVEELTLSDIIPPPSHVRNLSNSSLLVDDSVLNSIMAKATEVPQRQPVPRPRVNSDSSMKQSTRSNVQSVIQYRHSRHESGFSFTGFDSFEEVRRGFEFHDYRPAFYPPPPSTTFTRRGAHGRQESTISFASISSVGYVLNPGVPDPFDYGLPSLRERPSSEDMSSISMSMSIDDTFSFMHHPSYRRRRVESDASSFYFNPALQPSNSRGHRRHESNMSVVSQGPPVSLYNRSFAAHRRNDSSTSASSIAHSYAMHGASGGRAAWARHRRGASTDSVASDFSAMRLGRPGIGDKMFDAPDYGAPLQSISASPPESTNADNYTDRFNTQSYLDSILDADQQSVAEDSLFEKTGQRSSVSSDSVFGNDEDASNQLLPPTYRPLSSISIQSIHSPMKDDDTMLSMIGGGHVRRRSVGSIIQASPCLRVGKRKQPPGQIMTKKKEDGPAVKTQPSIASASSSTFGFGSERMIRARRGILERQSLEESALMAEGEDLSFSFGSMPVFSRPAPTGRSRSSTCTSSSSGADTPPLSISDGSSISEGSQSSIDIAHLQEILANTSHPTSLRPRNRARARGQGHRRRISQARASRSSVYETIEEELSSPESSPNNSFSMSKKSSPTAIQPVFIVDPETSSVHSMDSLWDDERGVMALRRYYDLRHEAEYTVKESRRVWVDTAFSLYALQSFEPPRHPAGMQAMLADSVQTYGPLPSELRPRRKRTSSRPSPYPAARTIKVSISPESVRSIPPAESLPPVPPIANDFMKNVTNSPLQPKSINSNTVPTPRAKVFKKPNAKQTGDTGAEEPFNPEDAFGVPKARPRVGSAARRTALGWSKRSTGKSSSDLKENSIGQGTGATPNESLRLSRPRPRGRPTPARPQSMRA</sequence>
<feature type="compositionally biased region" description="Polar residues" evidence="1">
    <location>
        <begin position="2039"/>
        <end position="2052"/>
    </location>
</feature>
<gene>
    <name evidence="2" type="ORF">WG66_14822</name>
</gene>
<feature type="compositionally biased region" description="Basic residues" evidence="1">
    <location>
        <begin position="1760"/>
        <end position="1776"/>
    </location>
</feature>
<feature type="region of interest" description="Disordered" evidence="1">
    <location>
        <begin position="1399"/>
        <end position="1419"/>
    </location>
</feature>
<feature type="compositionally biased region" description="Polar residues" evidence="1">
    <location>
        <begin position="397"/>
        <end position="407"/>
    </location>
</feature>
<feature type="compositionally biased region" description="Basic and acidic residues" evidence="1">
    <location>
        <begin position="88"/>
        <end position="104"/>
    </location>
</feature>
<feature type="compositionally biased region" description="Polar residues" evidence="1">
    <location>
        <begin position="1086"/>
        <end position="1101"/>
    </location>
</feature>
<feature type="region of interest" description="Disordered" evidence="1">
    <location>
        <begin position="958"/>
        <end position="989"/>
    </location>
</feature>
<feature type="compositionally biased region" description="Low complexity" evidence="1">
    <location>
        <begin position="1725"/>
        <end position="1737"/>
    </location>
</feature>
<evidence type="ECO:0000256" key="1">
    <source>
        <dbReference type="SAM" id="MobiDB-lite"/>
    </source>
</evidence>
<feature type="region of interest" description="Disordered" evidence="1">
    <location>
        <begin position="49"/>
        <end position="106"/>
    </location>
</feature>
<feature type="region of interest" description="Disordered" evidence="1">
    <location>
        <begin position="1140"/>
        <end position="1197"/>
    </location>
</feature>
<feature type="compositionally biased region" description="Polar residues" evidence="1">
    <location>
        <begin position="308"/>
        <end position="318"/>
    </location>
</feature>
<feature type="compositionally biased region" description="Low complexity" evidence="1">
    <location>
        <begin position="475"/>
        <end position="514"/>
    </location>
</feature>
<feature type="compositionally biased region" description="Low complexity" evidence="1">
    <location>
        <begin position="2063"/>
        <end position="2073"/>
    </location>
</feature>
<feature type="region of interest" description="Disordered" evidence="1">
    <location>
        <begin position="1081"/>
        <end position="1105"/>
    </location>
</feature>
<reference evidence="2 3" key="1">
    <citation type="submission" date="2015-12" db="EMBL/GenBank/DDBJ databases">
        <title>Draft genome sequence of Moniliophthora roreri, the causal agent of frosty pod rot of cacao.</title>
        <authorList>
            <person name="Aime M.C."/>
            <person name="Diaz-Valderrama J.R."/>
            <person name="Kijpornyongpan T."/>
            <person name="Phillips-Mora W."/>
        </authorList>
    </citation>
    <scope>NUCLEOTIDE SEQUENCE [LARGE SCALE GENOMIC DNA]</scope>
    <source>
        <strain evidence="2 3">MCA 2952</strain>
    </source>
</reference>
<organism evidence="2 3">
    <name type="scientific">Moniliophthora roreri</name>
    <name type="common">Frosty pod rot fungus</name>
    <name type="synonym">Monilia roreri</name>
    <dbReference type="NCBI Taxonomy" id="221103"/>
    <lineage>
        <taxon>Eukaryota</taxon>
        <taxon>Fungi</taxon>
        <taxon>Dikarya</taxon>
        <taxon>Basidiomycota</taxon>
        <taxon>Agaricomycotina</taxon>
        <taxon>Agaricomycetes</taxon>
        <taxon>Agaricomycetidae</taxon>
        <taxon>Agaricales</taxon>
        <taxon>Marasmiineae</taxon>
        <taxon>Marasmiaceae</taxon>
        <taxon>Moniliophthora</taxon>
    </lineage>
</organism>
<feature type="compositionally biased region" description="Low complexity" evidence="1">
    <location>
        <begin position="448"/>
        <end position="464"/>
    </location>
</feature>
<feature type="compositionally biased region" description="Low complexity" evidence="1">
    <location>
        <begin position="1795"/>
        <end position="1810"/>
    </location>
</feature>
<feature type="compositionally biased region" description="Low complexity" evidence="1">
    <location>
        <begin position="1704"/>
        <end position="1718"/>
    </location>
</feature>
<feature type="region of interest" description="Disordered" evidence="1">
    <location>
        <begin position="1699"/>
        <end position="1737"/>
    </location>
</feature>
<feature type="region of interest" description="Disordered" evidence="1">
    <location>
        <begin position="1"/>
        <end position="20"/>
    </location>
</feature>